<evidence type="ECO:0000256" key="3">
    <source>
        <dbReference type="PIRSR" id="PIRSR006615-2"/>
    </source>
</evidence>
<dbReference type="PROSITE" id="PS52034">
    <property type="entry name" value="PEPTIDASE_M32"/>
    <property type="match status" value="1"/>
</dbReference>
<comment type="cofactor">
    <cofactor evidence="2">
        <name>Zn(2+)</name>
        <dbReference type="ChEBI" id="CHEBI:29105"/>
    </cofactor>
    <text evidence="2">Binds 1 zinc ion per subunit.</text>
</comment>
<dbReference type="Proteomes" id="UP000626148">
    <property type="component" value="Unassembled WGS sequence"/>
</dbReference>
<accession>A0A918KBR3</accession>
<comment type="catalytic activity">
    <reaction evidence="1">
        <text>Release of a C-terminal amino acid with broad specificity, except for -Pro.</text>
        <dbReference type="EC" id="3.4.17.19"/>
    </reaction>
</comment>
<comment type="caution">
    <text evidence="4">The sequence shown here is derived from an EMBL/GenBank/DDBJ whole genome shotgun (WGS) entry which is preliminary data.</text>
</comment>
<dbReference type="GO" id="GO:0046872">
    <property type="term" value="F:metal ion binding"/>
    <property type="evidence" value="ECO:0007669"/>
    <property type="project" value="UniProtKB-KW"/>
</dbReference>
<dbReference type="PANTHER" id="PTHR34217:SF1">
    <property type="entry name" value="CARBOXYPEPTIDASE 1"/>
    <property type="match status" value="1"/>
</dbReference>
<evidence type="ECO:0000313" key="4">
    <source>
        <dbReference type="EMBL" id="GGX56742.1"/>
    </source>
</evidence>
<evidence type="ECO:0000313" key="5">
    <source>
        <dbReference type="Proteomes" id="UP000626148"/>
    </source>
</evidence>
<dbReference type="EMBL" id="BMXR01000006">
    <property type="protein sequence ID" value="GGX56742.1"/>
    <property type="molecule type" value="Genomic_DNA"/>
</dbReference>
<keyword evidence="1 4" id="KW-0121">Carboxypeptidase</keyword>
<dbReference type="PRINTS" id="PR00998">
    <property type="entry name" value="CRBOXYPTASET"/>
</dbReference>
<keyword evidence="1" id="KW-0378">Hydrolase</keyword>
<dbReference type="PANTHER" id="PTHR34217">
    <property type="entry name" value="METAL-DEPENDENT CARBOXYPEPTIDASE"/>
    <property type="match status" value="1"/>
</dbReference>
<proteinExistence type="inferred from homology"/>
<dbReference type="RefSeq" id="WP_189609148.1">
    <property type="nucleotide sequence ID" value="NZ_BMXR01000006.1"/>
</dbReference>
<gene>
    <name evidence="4" type="ORF">GCM10007392_25250</name>
</gene>
<name>A0A918KBR3_9GAMM</name>
<dbReference type="EC" id="3.4.17.19" evidence="1"/>
<dbReference type="AlphaFoldDB" id="A0A918KBR3"/>
<dbReference type="PIRSF" id="PIRSF006615">
    <property type="entry name" value="Zn_crbxpep_Taq"/>
    <property type="match status" value="1"/>
</dbReference>
<reference evidence="4" key="1">
    <citation type="journal article" date="2014" name="Int. J. Syst. Evol. Microbiol.">
        <title>Complete genome sequence of Corynebacterium casei LMG S-19264T (=DSM 44701T), isolated from a smear-ripened cheese.</title>
        <authorList>
            <consortium name="US DOE Joint Genome Institute (JGI-PGF)"/>
            <person name="Walter F."/>
            <person name="Albersmeier A."/>
            <person name="Kalinowski J."/>
            <person name="Ruckert C."/>
        </authorList>
    </citation>
    <scope>NUCLEOTIDE SEQUENCE</scope>
    <source>
        <strain evidence="4">KCTC 22169</strain>
    </source>
</reference>
<feature type="binding site" evidence="2">
    <location>
        <position position="267"/>
    </location>
    <ligand>
        <name>Zn(2+)</name>
        <dbReference type="ChEBI" id="CHEBI:29105"/>
        <note>catalytic</note>
    </ligand>
</feature>
<evidence type="ECO:0000256" key="1">
    <source>
        <dbReference type="PIRNR" id="PIRNR006615"/>
    </source>
</evidence>
<keyword evidence="5" id="KW-1185">Reference proteome</keyword>
<keyword evidence="1" id="KW-0645">Protease</keyword>
<dbReference type="InterPro" id="IPR001333">
    <property type="entry name" value="Peptidase_M32_Taq"/>
</dbReference>
<keyword evidence="2" id="KW-0862">Zinc</keyword>
<feature type="binding site" evidence="2">
    <location>
        <position position="297"/>
    </location>
    <ligand>
        <name>Zn(2+)</name>
        <dbReference type="ChEBI" id="CHEBI:29105"/>
        <note>catalytic</note>
    </ligand>
</feature>
<dbReference type="Pfam" id="PF02074">
    <property type="entry name" value="Peptidase_M32"/>
    <property type="match status" value="1"/>
</dbReference>
<organism evidence="4 5">
    <name type="scientific">Saccharospirillum salsuginis</name>
    <dbReference type="NCBI Taxonomy" id="418750"/>
    <lineage>
        <taxon>Bacteria</taxon>
        <taxon>Pseudomonadati</taxon>
        <taxon>Pseudomonadota</taxon>
        <taxon>Gammaproteobacteria</taxon>
        <taxon>Oceanospirillales</taxon>
        <taxon>Saccharospirillaceae</taxon>
        <taxon>Saccharospirillum</taxon>
    </lineage>
</organism>
<evidence type="ECO:0000256" key="2">
    <source>
        <dbReference type="PIRSR" id="PIRSR006615-1"/>
    </source>
</evidence>
<dbReference type="SUPFAM" id="SSF55486">
    <property type="entry name" value="Metalloproteases ('zincins'), catalytic domain"/>
    <property type="match status" value="1"/>
</dbReference>
<keyword evidence="1 2" id="KW-0479">Metal-binding</keyword>
<keyword evidence="1" id="KW-0482">Metalloprotease</keyword>
<dbReference type="CDD" id="cd06460">
    <property type="entry name" value="M32_Taq"/>
    <property type="match status" value="1"/>
</dbReference>
<reference evidence="4" key="2">
    <citation type="submission" date="2020-09" db="EMBL/GenBank/DDBJ databases">
        <authorList>
            <person name="Sun Q."/>
            <person name="Kim S."/>
        </authorList>
    </citation>
    <scope>NUCLEOTIDE SEQUENCE</scope>
    <source>
        <strain evidence="4">KCTC 22169</strain>
    </source>
</reference>
<sequence length="500" mass="57015">MSYHELERTFYRLSQLDHASGMLQWDRYVMMPPGGNAARSRALAELDVMRTEILQDPALDERFASALEANDLSDWQQANLRQMTLDWKRARALPKDLVEAQSLASTECEHAWRTLRPENNWRDFQPLLQKVFDLAREAAQAQREALSEERGFANDYDALLDQFDPGTLMHCIDPVFDRLKSTLPNLTRDILERQATRPTPMTPAKPVPVDKQDALARELMAVLGFNFDAGRLDPTAHPFSGGAPEDSRVTTRYDEHNVIEGLMGVIHETGHARYESGLPRDWLHQPVGRSMGMGVHESQSLFFEMQLGRSRPFINAIAPLVRKHLGEDPAFEADNLHALYTRVEPGKIRVNADEVTYPMHVILRYELERDIILGRSEVADIPERWDEAMSRYLGLDTKGDFRDGPMQDIHWPMGAVGYFPSYTLGALNAAQLHAALVRAVPDAGDCIARLELQPIFDWLAENIWQKGCYLEYDDLMKQATGDTLNPDYFLNHVRERYLGE</sequence>
<feature type="active site" description="Proton donor/acceptor" evidence="3">
    <location>
        <position position="268"/>
    </location>
</feature>
<comment type="similarity">
    <text evidence="1">Belongs to the peptidase M32 family.</text>
</comment>
<protein>
    <recommendedName>
        <fullName evidence="1">Metal-dependent carboxypeptidase</fullName>
        <ecNumber evidence="1">3.4.17.19</ecNumber>
    </recommendedName>
</protein>
<comment type="function">
    <text evidence="1">Broad specificity carboxypetidase that releases amino acids sequentially from the C-terminus, including neutral, aromatic, polar and basic residues.</text>
</comment>
<dbReference type="GO" id="GO:0006508">
    <property type="term" value="P:proteolysis"/>
    <property type="evidence" value="ECO:0007669"/>
    <property type="project" value="UniProtKB-UniRule"/>
</dbReference>
<feature type="binding site" evidence="2">
    <location>
        <position position="271"/>
    </location>
    <ligand>
        <name>Zn(2+)</name>
        <dbReference type="ChEBI" id="CHEBI:29105"/>
        <note>catalytic</note>
    </ligand>
</feature>
<dbReference type="Gene3D" id="1.10.1370.30">
    <property type="match status" value="1"/>
</dbReference>
<dbReference type="GO" id="GO:0004181">
    <property type="term" value="F:metallocarboxypeptidase activity"/>
    <property type="evidence" value="ECO:0007669"/>
    <property type="project" value="UniProtKB-UniRule"/>
</dbReference>